<reference evidence="2" key="2">
    <citation type="submission" date="2020-09" db="EMBL/GenBank/DDBJ databases">
        <authorList>
            <person name="Sun Q."/>
            <person name="Ohkuma M."/>
        </authorList>
    </citation>
    <scope>NUCLEOTIDE SEQUENCE</scope>
    <source>
        <strain evidence="2">JCM 17251</strain>
    </source>
</reference>
<dbReference type="AlphaFoldDB" id="A0A918D1B1"/>
<dbReference type="Pfam" id="PF03483">
    <property type="entry name" value="B3_4"/>
    <property type="match status" value="1"/>
</dbReference>
<dbReference type="GO" id="GO:0003723">
    <property type="term" value="F:RNA binding"/>
    <property type="evidence" value="ECO:0007669"/>
    <property type="project" value="InterPro"/>
</dbReference>
<gene>
    <name evidence="2" type="ORF">GCM10007971_15620</name>
</gene>
<comment type="caution">
    <text evidence="2">The sequence shown here is derived from an EMBL/GenBank/DDBJ whole genome shotgun (WGS) entry which is preliminary data.</text>
</comment>
<dbReference type="Gene3D" id="3.50.40.10">
    <property type="entry name" value="Phenylalanyl-trna Synthetase, Chain B, domain 3"/>
    <property type="match status" value="1"/>
</dbReference>
<dbReference type="PANTHER" id="PTHR39209:SF2">
    <property type="entry name" value="CYTOPLASMIC PROTEIN"/>
    <property type="match status" value="1"/>
</dbReference>
<dbReference type="SMART" id="SM00873">
    <property type="entry name" value="B3_4"/>
    <property type="match status" value="1"/>
</dbReference>
<organism evidence="2 3">
    <name type="scientific">Oceanobacillus indicireducens</name>
    <dbReference type="NCBI Taxonomy" id="1004261"/>
    <lineage>
        <taxon>Bacteria</taxon>
        <taxon>Bacillati</taxon>
        <taxon>Bacillota</taxon>
        <taxon>Bacilli</taxon>
        <taxon>Bacillales</taxon>
        <taxon>Bacillaceae</taxon>
        <taxon>Oceanobacillus</taxon>
    </lineage>
</organism>
<name>A0A918D1B1_9BACI</name>
<evidence type="ECO:0000313" key="2">
    <source>
        <dbReference type="EMBL" id="GGN56121.1"/>
    </source>
</evidence>
<dbReference type="GO" id="GO:0004826">
    <property type="term" value="F:phenylalanine-tRNA ligase activity"/>
    <property type="evidence" value="ECO:0007669"/>
    <property type="project" value="InterPro"/>
</dbReference>
<proteinExistence type="predicted"/>
<dbReference type="RefSeq" id="WP_188856712.1">
    <property type="nucleotide sequence ID" value="NZ_BMOS01000008.1"/>
</dbReference>
<dbReference type="InterPro" id="IPR005146">
    <property type="entry name" value="B3/B4_tRNA-bd"/>
</dbReference>
<reference evidence="2" key="1">
    <citation type="journal article" date="2014" name="Int. J. Syst. Evol. Microbiol.">
        <title>Complete genome sequence of Corynebacterium casei LMG S-19264T (=DSM 44701T), isolated from a smear-ripened cheese.</title>
        <authorList>
            <consortium name="US DOE Joint Genome Institute (JGI-PGF)"/>
            <person name="Walter F."/>
            <person name="Albersmeier A."/>
            <person name="Kalinowski J."/>
            <person name="Ruckert C."/>
        </authorList>
    </citation>
    <scope>NUCLEOTIDE SEQUENCE</scope>
    <source>
        <strain evidence="2">JCM 17251</strain>
    </source>
</reference>
<protein>
    <recommendedName>
        <fullName evidence="1">B3/B4 tRNA-binding domain-containing protein</fullName>
    </recommendedName>
</protein>
<dbReference type="PANTHER" id="PTHR39209">
    <property type="match status" value="1"/>
</dbReference>
<evidence type="ECO:0000259" key="1">
    <source>
        <dbReference type="SMART" id="SM00873"/>
    </source>
</evidence>
<keyword evidence="3" id="KW-1185">Reference proteome</keyword>
<dbReference type="InterPro" id="IPR020825">
    <property type="entry name" value="Phe-tRNA_synthase-like_B3/B4"/>
</dbReference>
<feature type="domain" description="B3/B4 tRNA-binding" evidence="1">
    <location>
        <begin position="54"/>
        <end position="203"/>
    </location>
</feature>
<dbReference type="EMBL" id="BMOS01000008">
    <property type="protein sequence ID" value="GGN56121.1"/>
    <property type="molecule type" value="Genomic_DNA"/>
</dbReference>
<dbReference type="SUPFAM" id="SSF56037">
    <property type="entry name" value="PheT/TilS domain"/>
    <property type="match status" value="1"/>
</dbReference>
<accession>A0A918D1B1</accession>
<sequence length="216" mass="24505">MVRVLIPGAMLGVVRYVVDVKKSDERLLGYFDKTVKEIGSRYEMSEIAEIPHIRETREAYKALGKSPSQYRNAAEAMLRRIVKGNGLYKINNVVEINNLISIRTGYSVGSYDKHALKGEIELRPAPAGERYEGIGKSNLNIENLPVLFDEEGAFGNPTSDSKRAMIQEGKREVMSVIYAFHLEQEELEKWLAEYRKLLEQFTDATAIQTEIIMTSK</sequence>
<dbReference type="Proteomes" id="UP000624041">
    <property type="component" value="Unassembled WGS sequence"/>
</dbReference>
<evidence type="ECO:0000313" key="3">
    <source>
        <dbReference type="Proteomes" id="UP000624041"/>
    </source>
</evidence>